<dbReference type="Proteomes" id="UP000772151">
    <property type="component" value="Unassembled WGS sequence"/>
</dbReference>
<organism evidence="2 3">
    <name type="scientific">Selenomonas ruminantium</name>
    <dbReference type="NCBI Taxonomy" id="971"/>
    <lineage>
        <taxon>Bacteria</taxon>
        <taxon>Bacillati</taxon>
        <taxon>Bacillota</taxon>
        <taxon>Negativicutes</taxon>
        <taxon>Selenomonadales</taxon>
        <taxon>Selenomonadaceae</taxon>
        <taxon>Selenomonas</taxon>
    </lineage>
</organism>
<comment type="caution">
    <text evidence="2">The sequence shown here is derived from an EMBL/GenBank/DDBJ whole genome shotgun (WGS) entry which is preliminary data.</text>
</comment>
<protein>
    <recommendedName>
        <fullName evidence="1">Formyl transferase N-terminal domain-containing protein</fullName>
    </recommendedName>
</protein>
<dbReference type="PANTHER" id="PTHR11138">
    <property type="entry name" value="METHIONYL-TRNA FORMYLTRANSFERASE"/>
    <property type="match status" value="1"/>
</dbReference>
<dbReference type="InterPro" id="IPR002376">
    <property type="entry name" value="Formyl_transf_N"/>
</dbReference>
<evidence type="ECO:0000313" key="3">
    <source>
        <dbReference type="Proteomes" id="UP000772151"/>
    </source>
</evidence>
<reference evidence="2" key="1">
    <citation type="submission" date="2019-04" db="EMBL/GenBank/DDBJ databases">
        <title>Evolution of Biomass-Degrading Anaerobic Consortia Revealed by Metagenomics.</title>
        <authorList>
            <person name="Peng X."/>
        </authorList>
    </citation>
    <scope>NUCLEOTIDE SEQUENCE</scope>
    <source>
        <strain evidence="2">SIG242</strain>
    </source>
</reference>
<dbReference type="Pfam" id="PF00551">
    <property type="entry name" value="Formyl_trans_N"/>
    <property type="match status" value="1"/>
</dbReference>
<sequence length="124" mass="14199">MGTINIHSAKLPVYRGPNPKLWMYYDMELNPAVTVHYIDDGEDTGDIIEQELFPIPIGTTMAEYLSREYELALTLLNKAIERLRRGKVKGVKQPKESPTVRARNITAEEAGDFIPWDKWSVEHV</sequence>
<accession>A0A927WJN9</accession>
<proteinExistence type="predicted"/>
<dbReference type="AlphaFoldDB" id="A0A927WJN9"/>
<dbReference type="PANTHER" id="PTHR11138:SF5">
    <property type="entry name" value="METHIONYL-TRNA FORMYLTRANSFERASE, MITOCHONDRIAL"/>
    <property type="match status" value="1"/>
</dbReference>
<gene>
    <name evidence="2" type="ORF">E7203_02825</name>
</gene>
<feature type="domain" description="Formyl transferase N-terminal" evidence="1">
    <location>
        <begin position="2"/>
        <end position="73"/>
    </location>
</feature>
<evidence type="ECO:0000259" key="1">
    <source>
        <dbReference type="Pfam" id="PF00551"/>
    </source>
</evidence>
<evidence type="ECO:0000313" key="2">
    <source>
        <dbReference type="EMBL" id="MBE6084397.1"/>
    </source>
</evidence>
<dbReference type="EMBL" id="SVCA01000002">
    <property type="protein sequence ID" value="MBE6084397.1"/>
    <property type="molecule type" value="Genomic_DNA"/>
</dbReference>
<dbReference type="GO" id="GO:0004479">
    <property type="term" value="F:methionyl-tRNA formyltransferase activity"/>
    <property type="evidence" value="ECO:0007669"/>
    <property type="project" value="TreeGrafter"/>
</dbReference>
<dbReference type="RefSeq" id="WP_303668453.1">
    <property type="nucleotide sequence ID" value="NZ_SVCA01000002.1"/>
</dbReference>
<dbReference type="InterPro" id="IPR036477">
    <property type="entry name" value="Formyl_transf_N_sf"/>
</dbReference>
<dbReference type="Gene3D" id="3.40.50.12230">
    <property type="match status" value="1"/>
</dbReference>
<dbReference type="SUPFAM" id="SSF53328">
    <property type="entry name" value="Formyltransferase"/>
    <property type="match status" value="1"/>
</dbReference>
<dbReference type="GO" id="GO:0005829">
    <property type="term" value="C:cytosol"/>
    <property type="evidence" value="ECO:0007669"/>
    <property type="project" value="TreeGrafter"/>
</dbReference>
<name>A0A927WJN9_SELRU</name>